<dbReference type="Proteomes" id="UP000054653">
    <property type="component" value="Unassembled WGS sequence"/>
</dbReference>
<name>A0A0V1DF44_TRIBR</name>
<reference evidence="2 3" key="1">
    <citation type="submission" date="2015-01" db="EMBL/GenBank/DDBJ databases">
        <title>Evolution of Trichinella species and genotypes.</title>
        <authorList>
            <person name="Korhonen P.K."/>
            <person name="Edoardo P."/>
            <person name="Giuseppe L.R."/>
            <person name="Gasser R.B."/>
        </authorList>
    </citation>
    <scope>NUCLEOTIDE SEQUENCE [LARGE SCALE GENOMIC DNA]</scope>
    <source>
        <strain evidence="2">ISS120</strain>
    </source>
</reference>
<dbReference type="EMBL" id="JYDI01000007">
    <property type="protein sequence ID" value="KRY60265.1"/>
    <property type="molecule type" value="Genomic_DNA"/>
</dbReference>
<dbReference type="AlphaFoldDB" id="A0A0V1DF44"/>
<evidence type="ECO:0000313" key="3">
    <source>
        <dbReference type="Proteomes" id="UP000054653"/>
    </source>
</evidence>
<comment type="caution">
    <text evidence="2">The sequence shown here is derived from an EMBL/GenBank/DDBJ whole genome shotgun (WGS) entry which is preliminary data.</text>
</comment>
<organism evidence="2 3">
    <name type="scientific">Trichinella britovi</name>
    <name type="common">Parasitic roundworm</name>
    <dbReference type="NCBI Taxonomy" id="45882"/>
    <lineage>
        <taxon>Eukaryota</taxon>
        <taxon>Metazoa</taxon>
        <taxon>Ecdysozoa</taxon>
        <taxon>Nematoda</taxon>
        <taxon>Enoplea</taxon>
        <taxon>Dorylaimia</taxon>
        <taxon>Trichinellida</taxon>
        <taxon>Trichinellidae</taxon>
        <taxon>Trichinella</taxon>
    </lineage>
</organism>
<feature type="compositionally biased region" description="Pro residues" evidence="1">
    <location>
        <begin position="397"/>
        <end position="420"/>
    </location>
</feature>
<keyword evidence="3" id="KW-1185">Reference proteome</keyword>
<dbReference type="STRING" id="45882.A0A0V1DF44"/>
<evidence type="ECO:0000313" key="2">
    <source>
        <dbReference type="EMBL" id="KRY60265.1"/>
    </source>
</evidence>
<gene>
    <name evidence="2" type="ORF">T03_6376</name>
</gene>
<proteinExistence type="predicted"/>
<protein>
    <submittedName>
        <fullName evidence="2">Uncharacterized protein</fullName>
    </submittedName>
</protein>
<accession>A0A0V1DF44</accession>
<feature type="region of interest" description="Disordered" evidence="1">
    <location>
        <begin position="397"/>
        <end position="425"/>
    </location>
</feature>
<sequence length="511" mass="55555">MTMEEQLEKKNIRIKKSILNVINGRKWSNMNRPKKTLKSRRRMMVSSIPFDSISDDQNEKNIKLYRNVDDSGLKSCLGIVVFVGYLAIVPEQEPVTFTEGTVDENIDTAVDQYKHIADVDEPCESGSKIDEDNDHRYEHNRRAYFFGQFTAFGSLQHVQTDLIVQTSGPSYGAQNVAVQKNEQQEGQDEHGQRVTPAEQYGLVYWITPQLTAAHLDDGGVDVGRIAPAGQYHFPKAAEIEHDPEQRYTDQYGQRVASGTEQAGFEWQADADEPVQRHGHGQPDAGRLGHHADGYPKLIASKLSKYSPMRGKQNIKKLVTCIKVSLTANAARYQLSNDTRINLCVNMRTLSKLASRPNEMTNRPKKPSTITDSALYLSYGQSLTVVVAELPLAVPVPPPPPTATPGPPCPPPPPAPTPTPAPAAGLLPLPPLLTLAPATTAAAAAALPPLTTTTPPPPPPLTLLLATTLALLPPLPLPAPAPTPAAAVTTIRVGGVEETMIPMMMITRITGL</sequence>
<evidence type="ECO:0000256" key="1">
    <source>
        <dbReference type="SAM" id="MobiDB-lite"/>
    </source>
</evidence>